<reference evidence="2" key="1">
    <citation type="journal article" date="2020" name="Nature">
        <title>Giant virus diversity and host interactions through global metagenomics.</title>
        <authorList>
            <person name="Schulz F."/>
            <person name="Roux S."/>
            <person name="Paez-Espino D."/>
            <person name="Jungbluth S."/>
            <person name="Walsh D.A."/>
            <person name="Denef V.J."/>
            <person name="McMahon K.D."/>
            <person name="Konstantinidis K.T."/>
            <person name="Eloe-Fadrosh E.A."/>
            <person name="Kyrpides N.C."/>
            <person name="Woyke T."/>
        </authorList>
    </citation>
    <scope>NUCLEOTIDE SEQUENCE</scope>
    <source>
        <strain evidence="2">GVMAG-S-1017745-26</strain>
    </source>
</reference>
<dbReference type="PANTHER" id="PTHR39639:SF1">
    <property type="entry name" value="DUF262 DOMAIN-CONTAINING PROTEIN"/>
    <property type="match status" value="1"/>
</dbReference>
<dbReference type="Pfam" id="PF03235">
    <property type="entry name" value="GmrSD_N"/>
    <property type="match status" value="1"/>
</dbReference>
<organism evidence="2">
    <name type="scientific">viral metagenome</name>
    <dbReference type="NCBI Taxonomy" id="1070528"/>
    <lineage>
        <taxon>unclassified sequences</taxon>
        <taxon>metagenomes</taxon>
        <taxon>organismal metagenomes</taxon>
    </lineage>
</organism>
<dbReference type="AlphaFoldDB" id="A0A6C0LWQ6"/>
<feature type="domain" description="GmrSD restriction endonucleases N-terminal" evidence="1">
    <location>
        <begin position="45"/>
        <end position="262"/>
    </location>
</feature>
<evidence type="ECO:0000259" key="1">
    <source>
        <dbReference type="Pfam" id="PF03235"/>
    </source>
</evidence>
<name>A0A6C0LWQ6_9ZZZZ</name>
<sequence length="354" mass="41145">MASKNDTRTDQTVRDFNSWKQNNPGLDFLTQNITVNTFVTGCKDGNYNLNPLHQRNVVHNNKWQSDIITSVMRGYPLGCPEFDTCCYIEGDNVGLDYFRSLDGKQRLSSIFRFLDNKYNYDGNIKLLKGKKFKKWPKIWQNHLKRSSISIAITKQTLSDEEVTDYFNKKQNTKKTSSGETFNAVLTIRSTICKNICDNAQFPQKSRESNKRHKLLEIIVRLCYVQYAISNNMLNIDPNILTLVEFLNSEKDNDAIIFQRYTNRINFIINIVASFNEKMKETWAKTSLIPLMYLLCKKASLCEIVESFIKTKIEGNNNFYPEKVAGNHNASVKRCEFIIEEFNKFNNAEEEPITY</sequence>
<dbReference type="InterPro" id="IPR004919">
    <property type="entry name" value="GmrSD_N"/>
</dbReference>
<dbReference type="EMBL" id="MN740585">
    <property type="protein sequence ID" value="QHU35286.1"/>
    <property type="molecule type" value="Genomic_DNA"/>
</dbReference>
<accession>A0A6C0LWQ6</accession>
<dbReference type="PANTHER" id="PTHR39639">
    <property type="entry name" value="CHROMOSOME 16, WHOLE GENOME SHOTGUN SEQUENCE"/>
    <property type="match status" value="1"/>
</dbReference>
<evidence type="ECO:0000313" key="2">
    <source>
        <dbReference type="EMBL" id="QHU35286.1"/>
    </source>
</evidence>
<proteinExistence type="predicted"/>
<protein>
    <recommendedName>
        <fullName evidence="1">GmrSD restriction endonucleases N-terminal domain-containing protein</fullName>
    </recommendedName>
</protein>